<evidence type="ECO:0000313" key="6">
    <source>
        <dbReference type="Proteomes" id="UP000001194"/>
    </source>
</evidence>
<dbReference type="GeneID" id="6075884"/>
<name>B0D8J3_LACBS</name>
<accession>B0D8J3</accession>
<dbReference type="HOGENOM" id="CLU_016500_1_0_1"/>
<keyword evidence="3" id="KW-0964">Secreted</keyword>
<organism evidence="6">
    <name type="scientific">Laccaria bicolor (strain S238N-H82 / ATCC MYA-4686)</name>
    <name type="common">Bicoloured deceiver</name>
    <name type="synonym">Laccaria laccata var. bicolor</name>
    <dbReference type="NCBI Taxonomy" id="486041"/>
    <lineage>
        <taxon>Eukaryota</taxon>
        <taxon>Fungi</taxon>
        <taxon>Dikarya</taxon>
        <taxon>Basidiomycota</taxon>
        <taxon>Agaricomycotina</taxon>
        <taxon>Agaricomycetes</taxon>
        <taxon>Agaricomycetidae</taxon>
        <taxon>Agaricales</taxon>
        <taxon>Agaricineae</taxon>
        <taxon>Hydnangiaceae</taxon>
        <taxon>Laccaria</taxon>
    </lineage>
</organism>
<dbReference type="GO" id="GO:0043657">
    <property type="term" value="C:host cell"/>
    <property type="evidence" value="ECO:0007669"/>
    <property type="project" value="UniProtKB-SubCell"/>
</dbReference>
<dbReference type="InParanoid" id="B0D8J3"/>
<reference evidence="5 6" key="1">
    <citation type="journal article" date="2008" name="Nature">
        <title>The genome of Laccaria bicolor provides insights into mycorrhizal symbiosis.</title>
        <authorList>
            <person name="Martin F."/>
            <person name="Aerts A."/>
            <person name="Ahren D."/>
            <person name="Brun A."/>
            <person name="Danchin E.G.J."/>
            <person name="Duchaussoy F."/>
            <person name="Gibon J."/>
            <person name="Kohler A."/>
            <person name="Lindquist E."/>
            <person name="Pereda V."/>
            <person name="Salamov A."/>
            <person name="Shapiro H.J."/>
            <person name="Wuyts J."/>
            <person name="Blaudez D."/>
            <person name="Buee M."/>
            <person name="Brokstein P."/>
            <person name="Canbaeck B."/>
            <person name="Cohen D."/>
            <person name="Courty P.E."/>
            <person name="Coutinho P.M."/>
            <person name="Delaruelle C."/>
            <person name="Detter J.C."/>
            <person name="Deveau A."/>
            <person name="DiFazio S."/>
            <person name="Duplessis S."/>
            <person name="Fraissinet-Tachet L."/>
            <person name="Lucic E."/>
            <person name="Frey-Klett P."/>
            <person name="Fourrey C."/>
            <person name="Feussner I."/>
            <person name="Gay G."/>
            <person name="Grimwood J."/>
            <person name="Hoegger P.J."/>
            <person name="Jain P."/>
            <person name="Kilaru S."/>
            <person name="Labbe J."/>
            <person name="Lin Y.C."/>
            <person name="Legue V."/>
            <person name="Le Tacon F."/>
            <person name="Marmeisse R."/>
            <person name="Melayah D."/>
            <person name="Montanini B."/>
            <person name="Muratet M."/>
            <person name="Nehls U."/>
            <person name="Niculita-Hirzel H."/>
            <person name="Oudot-Le Secq M.P."/>
            <person name="Peter M."/>
            <person name="Quesneville H."/>
            <person name="Rajashekar B."/>
            <person name="Reich M."/>
            <person name="Rouhier N."/>
            <person name="Schmutz J."/>
            <person name="Yin T."/>
            <person name="Chalot M."/>
            <person name="Henrissat B."/>
            <person name="Kuees U."/>
            <person name="Lucas S."/>
            <person name="Van de Peer Y."/>
            <person name="Podila G.K."/>
            <person name="Polle A."/>
            <person name="Pukkila P.J."/>
            <person name="Richardson P.M."/>
            <person name="Rouze P."/>
            <person name="Sanders I.R."/>
            <person name="Stajich J.E."/>
            <person name="Tunlid A."/>
            <person name="Tuskan G."/>
            <person name="Grigoriev I.V."/>
        </authorList>
    </citation>
    <scope>NUCLEOTIDE SEQUENCE [LARGE SCALE GENOMIC DNA]</scope>
    <source>
        <strain evidence="6">S238N-H82 / ATCC MYA-4686</strain>
    </source>
</reference>
<keyword evidence="6" id="KW-1185">Reference proteome</keyword>
<dbReference type="RefSeq" id="XP_001880163.1">
    <property type="nucleotide sequence ID" value="XM_001880128.1"/>
</dbReference>
<dbReference type="GO" id="GO:0005576">
    <property type="term" value="C:extracellular region"/>
    <property type="evidence" value="ECO:0007669"/>
    <property type="project" value="UniProtKB-SubCell"/>
</dbReference>
<evidence type="ECO:0000256" key="2">
    <source>
        <dbReference type="ARBA" id="ARBA00004613"/>
    </source>
</evidence>
<gene>
    <name evidence="5" type="ORF">LACBIDRAFT_326431</name>
</gene>
<dbReference type="Proteomes" id="UP000001194">
    <property type="component" value="Unassembled WGS sequence"/>
</dbReference>
<evidence type="ECO:0000259" key="4">
    <source>
        <dbReference type="Pfam" id="PF20147"/>
    </source>
</evidence>
<evidence type="ECO:0000313" key="5">
    <source>
        <dbReference type="EMBL" id="EDR08850.1"/>
    </source>
</evidence>
<sequence>MSESDEIELWCWVLGDPYERVFSVTIKRSASIQDLKKAIKGEKQSFTGVDADSIDLYKFQLPLKDFKDHAQSIDLANGEKLKSFEEVLFYWVEAPGEVLSMILPRPAGKGFAKLQSLLDAQHPEHNFDDYVSSDVLATKAAFLRDQKAELETKVVDDGLVLQLELSCQPPSADVVVEDRIVGDGDVVDDDVDNTHEAMAIFPYTFQYMDLTDLQLKEVLCVPKLMLFRNDYVTMIDIFNKREKGTKGSAVFSGQPGIGKTCMLYYILILCIILGRPIVFQDIFGKVFVIGTTVLPLGTPGISIDAEDVLALVDADNVACQPDDYLLNHKQYRILLTSPPKPQNHRKWLHQIVGPRATSMMDLWSREELVVASLLLEREDITPKRLQEASRICGNIPRECFSAAVSPDALQDAEKTIKGAIKNSNNLSDAFRRVSVGGETVIHRIFQIRPSSERRLWIDCFVEPVSDWSFLELLDELYQ</sequence>
<dbReference type="STRING" id="486041.B0D8J3"/>
<dbReference type="AlphaFoldDB" id="B0D8J3"/>
<dbReference type="EMBL" id="DS547100">
    <property type="protein sequence ID" value="EDR08850.1"/>
    <property type="molecule type" value="Genomic_DNA"/>
</dbReference>
<comment type="subcellular location">
    <subcellularLocation>
        <location evidence="1">Host cell</location>
    </subcellularLocation>
    <subcellularLocation>
        <location evidence="2">Secreted</location>
    </subcellularLocation>
</comment>
<evidence type="ECO:0000256" key="1">
    <source>
        <dbReference type="ARBA" id="ARBA00004340"/>
    </source>
</evidence>
<feature type="domain" description="Crinkler effector protein N-terminal" evidence="4">
    <location>
        <begin position="7"/>
        <end position="93"/>
    </location>
</feature>
<dbReference type="InterPro" id="IPR045379">
    <property type="entry name" value="Crinkler_N"/>
</dbReference>
<dbReference type="Pfam" id="PF20147">
    <property type="entry name" value="Crinkler"/>
    <property type="match status" value="1"/>
</dbReference>
<evidence type="ECO:0000256" key="3">
    <source>
        <dbReference type="ARBA" id="ARBA00022525"/>
    </source>
</evidence>
<protein>
    <submittedName>
        <fullName evidence="5">Predicted protein</fullName>
    </submittedName>
</protein>
<proteinExistence type="predicted"/>
<dbReference type="OrthoDB" id="3030011at2759"/>
<dbReference type="KEGG" id="lbc:LACBIDRAFT_326431"/>